<evidence type="ECO:0000256" key="1">
    <source>
        <dbReference type="SAM" id="MobiDB-lite"/>
    </source>
</evidence>
<accession>A0AAV7TF47</accession>
<reference evidence="2" key="1">
    <citation type="journal article" date="2022" name="bioRxiv">
        <title>Sequencing and chromosome-scale assembly of the giantPleurodeles waltlgenome.</title>
        <authorList>
            <person name="Brown T."/>
            <person name="Elewa A."/>
            <person name="Iarovenko S."/>
            <person name="Subramanian E."/>
            <person name="Araus A.J."/>
            <person name="Petzold A."/>
            <person name="Susuki M."/>
            <person name="Suzuki K.-i.T."/>
            <person name="Hayashi T."/>
            <person name="Toyoda A."/>
            <person name="Oliveira C."/>
            <person name="Osipova E."/>
            <person name="Leigh N.D."/>
            <person name="Simon A."/>
            <person name="Yun M.H."/>
        </authorList>
    </citation>
    <scope>NUCLEOTIDE SEQUENCE</scope>
    <source>
        <strain evidence="2">20211129_DDA</strain>
        <tissue evidence="2">Liver</tissue>
    </source>
</reference>
<evidence type="ECO:0000313" key="3">
    <source>
        <dbReference type="Proteomes" id="UP001066276"/>
    </source>
</evidence>
<protein>
    <submittedName>
        <fullName evidence="2">Uncharacterized protein</fullName>
    </submittedName>
</protein>
<dbReference type="AlphaFoldDB" id="A0AAV7TF47"/>
<feature type="region of interest" description="Disordered" evidence="1">
    <location>
        <begin position="58"/>
        <end position="88"/>
    </location>
</feature>
<organism evidence="2 3">
    <name type="scientific">Pleurodeles waltl</name>
    <name type="common">Iberian ribbed newt</name>
    <dbReference type="NCBI Taxonomy" id="8319"/>
    <lineage>
        <taxon>Eukaryota</taxon>
        <taxon>Metazoa</taxon>
        <taxon>Chordata</taxon>
        <taxon>Craniata</taxon>
        <taxon>Vertebrata</taxon>
        <taxon>Euteleostomi</taxon>
        <taxon>Amphibia</taxon>
        <taxon>Batrachia</taxon>
        <taxon>Caudata</taxon>
        <taxon>Salamandroidea</taxon>
        <taxon>Salamandridae</taxon>
        <taxon>Pleurodelinae</taxon>
        <taxon>Pleurodeles</taxon>
    </lineage>
</organism>
<comment type="caution">
    <text evidence="2">The sequence shown here is derived from an EMBL/GenBank/DDBJ whole genome shotgun (WGS) entry which is preliminary data.</text>
</comment>
<dbReference type="Proteomes" id="UP001066276">
    <property type="component" value="Chromosome 3_2"/>
</dbReference>
<gene>
    <name evidence="2" type="ORF">NDU88_000227</name>
</gene>
<proteinExistence type="predicted"/>
<keyword evidence="3" id="KW-1185">Reference proteome</keyword>
<sequence length="88" mass="9473">MSQEEQGRAALALLWQAGRLDLLKEEALAPGVPGLRQRRSGGYGVFASARWSRVFPEEDPGELGAARSPREEGKVRPGAVGRITSAGW</sequence>
<name>A0AAV7TF47_PLEWA</name>
<evidence type="ECO:0000313" key="2">
    <source>
        <dbReference type="EMBL" id="KAJ1174936.1"/>
    </source>
</evidence>
<dbReference type="EMBL" id="JANPWB010000006">
    <property type="protein sequence ID" value="KAJ1174936.1"/>
    <property type="molecule type" value="Genomic_DNA"/>
</dbReference>